<comment type="catalytic activity">
    <reaction evidence="1">
        <text>ATP + protein L-histidine = ADP + protein N-phospho-L-histidine.</text>
        <dbReference type="EC" id="2.7.13.3"/>
    </reaction>
</comment>
<sequence>MTPLLEQFISEARDLLQGIGEKLLQLETSPGSPELMKELFRLVHTLKGGSGLFEFPEMTRVLHAGEDLLDTVRDGRVAYSESLADRLLETMDFVGLLMDEIEATGSSSAAHADYSAHLAKSLQQLMGDSGEVKSVESVPGPAKTAAISASLSLALSELPAALRMRLYRDVMAGSPLSWLEYTPEADCFFKGEDPLFLMLQIPETVWGGIASAQAMPPLAELDAYRCQLVFRALTAAEPAILHELFRYIPEQVGITAIPALVLAAPHDDNNGVPGSESDVDGFRAIVQSQREILSLPDNDAWLPGRLQSVAATLAACLRATGRKELLASLEKSLALALTEVKALPLQTWLDEFLPELPEKEKNSQTCREVPPLPRASGLRAALRTSECSSAGFTGQPLPETPDNTAPAYEEPSVSTASHPDVEIKFGRRAEDSYAVARTLKVDQGKIDRLMSLIGEMVVAKNSLPYLANRAEAQYGASELAREIKAQYAVVNRIAEEMQDAIMQIRMMPVSFIFQRFPRLVRDTSRKLGKEVNLVLAGEDTEADKNIIEALADPLIHIVRNSLDHGLEPPGQRRAAGKPAAGRLSICASQESDRVLIDIADDGKGIDPDIIKRKAYENGLIDEAMLERITDREAVNLVFAAGFSTAAVVSDLSGRGVGMDVVRSTVEKIGGIVTLDSEKGRGTRIRLSLPLSMAVSNVMIIVTNDKVFGVPMESVVETVRVSRSAIRSIQRRLTAVLRERIIPLLSLNDLLALNVPQRANEDGELAVMVVRVHDDLIGVIVDDFRETVDIILKPLTGILGGLPGYAGSALLGDGSVLMVLNFRELI</sequence>
<gene>
    <name evidence="14" type="ORF">F6R98_18505</name>
</gene>
<comment type="function">
    <text evidence="8">Involved in the transmission of sensory signals from the chemoreceptors to the flagellar motors. CheA is autophosphorylated; it can transfer its phosphate group to either CheB or CheY.</text>
</comment>
<dbReference type="Gene3D" id="2.30.30.40">
    <property type="entry name" value="SH3 Domains"/>
    <property type="match status" value="1"/>
</dbReference>
<dbReference type="GO" id="GO:0006935">
    <property type="term" value="P:chemotaxis"/>
    <property type="evidence" value="ECO:0007669"/>
    <property type="project" value="InterPro"/>
</dbReference>
<evidence type="ECO:0000313" key="14">
    <source>
        <dbReference type="EMBL" id="QFY44375.1"/>
    </source>
</evidence>
<keyword evidence="5" id="KW-0808">Transferase</keyword>
<keyword evidence="15" id="KW-1185">Reference proteome</keyword>
<dbReference type="InterPro" id="IPR004358">
    <property type="entry name" value="Sig_transdc_His_kin-like_C"/>
</dbReference>
<dbReference type="InterPro" id="IPR036061">
    <property type="entry name" value="CheW-like_dom_sf"/>
</dbReference>
<dbReference type="Gene3D" id="1.20.120.160">
    <property type="entry name" value="HPT domain"/>
    <property type="match status" value="1"/>
</dbReference>
<evidence type="ECO:0000256" key="7">
    <source>
        <dbReference type="ARBA" id="ARBA00023012"/>
    </source>
</evidence>
<keyword evidence="6" id="KW-0418">Kinase</keyword>
<dbReference type="PANTHER" id="PTHR43395:SF1">
    <property type="entry name" value="CHEMOTAXIS PROTEIN CHEA"/>
    <property type="match status" value="1"/>
</dbReference>
<dbReference type="InterPro" id="IPR036890">
    <property type="entry name" value="HATPase_C_sf"/>
</dbReference>
<feature type="domain" description="HPt" evidence="13">
    <location>
        <begin position="1"/>
        <end position="101"/>
    </location>
</feature>
<dbReference type="Pfam" id="PF02895">
    <property type="entry name" value="H-kinase_dim"/>
    <property type="match status" value="1"/>
</dbReference>
<evidence type="ECO:0000256" key="6">
    <source>
        <dbReference type="ARBA" id="ARBA00022777"/>
    </source>
</evidence>
<dbReference type="InterPro" id="IPR005467">
    <property type="entry name" value="His_kinase_dom"/>
</dbReference>
<dbReference type="InterPro" id="IPR004105">
    <property type="entry name" value="CheA-like_dim"/>
</dbReference>
<dbReference type="CDD" id="cd00088">
    <property type="entry name" value="HPT"/>
    <property type="match status" value="1"/>
</dbReference>
<dbReference type="PROSITE" id="PS50109">
    <property type="entry name" value="HIS_KIN"/>
    <property type="match status" value="1"/>
</dbReference>
<evidence type="ECO:0000256" key="8">
    <source>
        <dbReference type="ARBA" id="ARBA00035100"/>
    </source>
</evidence>
<dbReference type="Proteomes" id="UP000325755">
    <property type="component" value="Chromosome"/>
</dbReference>
<dbReference type="OrthoDB" id="9803176at2"/>
<keyword evidence="4 9" id="KW-0597">Phosphoprotein</keyword>
<evidence type="ECO:0000256" key="4">
    <source>
        <dbReference type="ARBA" id="ARBA00022553"/>
    </source>
</evidence>
<organism evidence="14 15">
    <name type="scientific">Candidatus Methylospira mobilis</name>
    <dbReference type="NCBI Taxonomy" id="1808979"/>
    <lineage>
        <taxon>Bacteria</taxon>
        <taxon>Pseudomonadati</taxon>
        <taxon>Pseudomonadota</taxon>
        <taxon>Gammaproteobacteria</taxon>
        <taxon>Methylococcales</taxon>
        <taxon>Methylococcaceae</taxon>
        <taxon>Candidatus Methylospira</taxon>
    </lineage>
</organism>
<dbReference type="FunFam" id="3.30.565.10:FF:000016">
    <property type="entry name" value="Chemotaxis protein CheA, putative"/>
    <property type="match status" value="1"/>
</dbReference>
<evidence type="ECO:0000256" key="2">
    <source>
        <dbReference type="ARBA" id="ARBA00012438"/>
    </source>
</evidence>
<dbReference type="SUPFAM" id="SSF47384">
    <property type="entry name" value="Homodimeric domain of signal transducing histidine kinase"/>
    <property type="match status" value="1"/>
</dbReference>
<dbReference type="SMART" id="SM00387">
    <property type="entry name" value="HATPase_c"/>
    <property type="match status" value="1"/>
</dbReference>
<dbReference type="Gene3D" id="1.10.287.560">
    <property type="entry name" value="Histidine kinase CheA-like, homodimeric domain"/>
    <property type="match status" value="1"/>
</dbReference>
<dbReference type="SMART" id="SM00073">
    <property type="entry name" value="HPT"/>
    <property type="match status" value="1"/>
</dbReference>
<evidence type="ECO:0000313" key="15">
    <source>
        <dbReference type="Proteomes" id="UP000325755"/>
    </source>
</evidence>
<evidence type="ECO:0000256" key="9">
    <source>
        <dbReference type="PROSITE-ProRule" id="PRU00110"/>
    </source>
</evidence>
<evidence type="ECO:0000256" key="1">
    <source>
        <dbReference type="ARBA" id="ARBA00000085"/>
    </source>
</evidence>
<dbReference type="SUPFAM" id="SSF47226">
    <property type="entry name" value="Histidine-containing phosphotransfer domain, HPT domain"/>
    <property type="match status" value="1"/>
</dbReference>
<evidence type="ECO:0000259" key="12">
    <source>
        <dbReference type="PROSITE" id="PS50851"/>
    </source>
</evidence>
<dbReference type="RefSeq" id="WP_153250340.1">
    <property type="nucleotide sequence ID" value="NZ_CP044205.1"/>
</dbReference>
<evidence type="ECO:0000259" key="13">
    <source>
        <dbReference type="PROSITE" id="PS50894"/>
    </source>
</evidence>
<dbReference type="Pfam" id="PF01627">
    <property type="entry name" value="Hpt"/>
    <property type="match status" value="1"/>
</dbReference>
<feature type="domain" description="Histidine kinase" evidence="11">
    <location>
        <begin position="490"/>
        <end position="692"/>
    </location>
</feature>
<evidence type="ECO:0000259" key="11">
    <source>
        <dbReference type="PROSITE" id="PS50109"/>
    </source>
</evidence>
<dbReference type="SMART" id="SM01231">
    <property type="entry name" value="H-kinase_dim"/>
    <property type="match status" value="1"/>
</dbReference>
<dbReference type="InterPro" id="IPR008207">
    <property type="entry name" value="Sig_transdc_His_kin_Hpt_dom"/>
</dbReference>
<dbReference type="InterPro" id="IPR003594">
    <property type="entry name" value="HATPase_dom"/>
</dbReference>
<dbReference type="PRINTS" id="PR00344">
    <property type="entry name" value="BCTRLSENSOR"/>
</dbReference>
<feature type="modified residue" description="Phosphohistidine" evidence="9">
    <location>
        <position position="44"/>
    </location>
</feature>
<dbReference type="InterPro" id="IPR036641">
    <property type="entry name" value="HPT_dom_sf"/>
</dbReference>
<accession>A0A5Q0BKD0</accession>
<dbReference type="PROSITE" id="PS50894">
    <property type="entry name" value="HPT"/>
    <property type="match status" value="1"/>
</dbReference>
<dbReference type="CDD" id="cd16916">
    <property type="entry name" value="HATPase_CheA-like"/>
    <property type="match status" value="1"/>
</dbReference>
<dbReference type="InterPro" id="IPR037006">
    <property type="entry name" value="CheA-like_homodim_sf"/>
</dbReference>
<proteinExistence type="predicted"/>
<dbReference type="GO" id="GO:0005737">
    <property type="term" value="C:cytoplasm"/>
    <property type="evidence" value="ECO:0007669"/>
    <property type="project" value="InterPro"/>
</dbReference>
<dbReference type="InterPro" id="IPR051315">
    <property type="entry name" value="Bact_Chemotaxis_CheA"/>
</dbReference>
<dbReference type="EMBL" id="CP044205">
    <property type="protein sequence ID" value="QFY44375.1"/>
    <property type="molecule type" value="Genomic_DNA"/>
</dbReference>
<evidence type="ECO:0000256" key="3">
    <source>
        <dbReference type="ARBA" id="ARBA00021495"/>
    </source>
</evidence>
<dbReference type="EC" id="2.7.13.3" evidence="2"/>
<evidence type="ECO:0000256" key="10">
    <source>
        <dbReference type="SAM" id="MobiDB-lite"/>
    </source>
</evidence>
<dbReference type="Gene3D" id="3.30.565.10">
    <property type="entry name" value="Histidine kinase-like ATPase, C-terminal domain"/>
    <property type="match status" value="1"/>
</dbReference>
<dbReference type="InterPro" id="IPR002545">
    <property type="entry name" value="CheW-lke_dom"/>
</dbReference>
<evidence type="ECO:0000256" key="5">
    <source>
        <dbReference type="ARBA" id="ARBA00022679"/>
    </source>
</evidence>
<dbReference type="SUPFAM" id="SSF50341">
    <property type="entry name" value="CheW-like"/>
    <property type="match status" value="1"/>
</dbReference>
<feature type="domain" description="CheW-like" evidence="12">
    <location>
        <begin position="694"/>
        <end position="825"/>
    </location>
</feature>
<dbReference type="InParanoid" id="A0A5Q0BKD0"/>
<dbReference type="Pfam" id="PF02518">
    <property type="entry name" value="HATPase_c"/>
    <property type="match status" value="1"/>
</dbReference>
<dbReference type="AlphaFoldDB" id="A0A5Q0BKD0"/>
<dbReference type="GO" id="GO:0000155">
    <property type="term" value="F:phosphorelay sensor kinase activity"/>
    <property type="evidence" value="ECO:0007669"/>
    <property type="project" value="InterPro"/>
</dbReference>
<dbReference type="PANTHER" id="PTHR43395">
    <property type="entry name" value="SENSOR HISTIDINE KINASE CHEA"/>
    <property type="match status" value="1"/>
</dbReference>
<dbReference type="InterPro" id="IPR036097">
    <property type="entry name" value="HisK_dim/P_sf"/>
</dbReference>
<dbReference type="KEGG" id="mmob:F6R98_18505"/>
<dbReference type="PROSITE" id="PS50851">
    <property type="entry name" value="CHEW"/>
    <property type="match status" value="1"/>
</dbReference>
<dbReference type="SUPFAM" id="SSF55874">
    <property type="entry name" value="ATPase domain of HSP90 chaperone/DNA topoisomerase II/histidine kinase"/>
    <property type="match status" value="1"/>
</dbReference>
<dbReference type="SMART" id="SM00260">
    <property type="entry name" value="CheW"/>
    <property type="match status" value="1"/>
</dbReference>
<keyword evidence="7" id="KW-0902">Two-component regulatory system</keyword>
<reference evidence="14 15" key="1">
    <citation type="submission" date="2019-09" db="EMBL/GenBank/DDBJ databases">
        <title>Ecophysiology of the spiral-shaped methanotroph Methylospira mobilis as revealed by the complete genome sequence.</title>
        <authorList>
            <person name="Oshkin I.Y."/>
            <person name="Dedysh S.N."/>
            <person name="Miroshnikov K."/>
            <person name="Danilova O.V."/>
            <person name="Hakobyan A."/>
            <person name="Liesack W."/>
        </authorList>
    </citation>
    <scope>NUCLEOTIDE SEQUENCE [LARGE SCALE GENOMIC DNA]</scope>
    <source>
        <strain evidence="14 15">Shm1</strain>
    </source>
</reference>
<feature type="region of interest" description="Disordered" evidence="10">
    <location>
        <begin position="388"/>
        <end position="417"/>
    </location>
</feature>
<name>A0A5Q0BKD0_9GAMM</name>
<protein>
    <recommendedName>
        <fullName evidence="3">Chemotaxis protein CheA</fullName>
        <ecNumber evidence="2">2.7.13.3</ecNumber>
    </recommendedName>
</protein>
<dbReference type="Pfam" id="PF01584">
    <property type="entry name" value="CheW"/>
    <property type="match status" value="1"/>
</dbReference>